<keyword evidence="2" id="KW-0560">Oxidoreductase</keyword>
<dbReference type="PANTHER" id="PTHR45024">
    <property type="entry name" value="DEHYDROGENASES, SHORT CHAIN"/>
    <property type="match status" value="1"/>
</dbReference>
<proteinExistence type="inferred from homology"/>
<name>A0A7W8V590_PARAM</name>
<accession>A0A7W8V590</accession>
<keyword evidence="4" id="KW-1185">Reference proteome</keyword>
<evidence type="ECO:0000313" key="3">
    <source>
        <dbReference type="EMBL" id="MBB5423537.1"/>
    </source>
</evidence>
<reference evidence="3 4" key="1">
    <citation type="submission" date="2020-08" db="EMBL/GenBank/DDBJ databases">
        <title>Genomic Encyclopedia of Type Strains, Phase IV (KMG-V): Genome sequencing to study the core and pangenomes of soil and plant-associated prokaryotes.</title>
        <authorList>
            <person name="Whitman W."/>
        </authorList>
    </citation>
    <scope>NUCLEOTIDE SEQUENCE [LARGE SCALE GENOMIC DNA]</scope>
    <source>
        <strain evidence="3 4">JPY158</strain>
    </source>
</reference>
<dbReference type="AlphaFoldDB" id="A0A7W8V590"/>
<dbReference type="Pfam" id="PF00106">
    <property type="entry name" value="adh_short"/>
    <property type="match status" value="1"/>
</dbReference>
<comment type="similarity">
    <text evidence="1">Belongs to the short-chain dehydrogenases/reductases (SDR) family.</text>
</comment>
<gene>
    <name evidence="3" type="ORF">HDG40_001681</name>
</gene>
<dbReference type="Proteomes" id="UP000592780">
    <property type="component" value="Unassembled WGS sequence"/>
</dbReference>
<dbReference type="Gene3D" id="3.40.50.720">
    <property type="entry name" value="NAD(P)-binding Rossmann-like Domain"/>
    <property type="match status" value="1"/>
</dbReference>
<comment type="caution">
    <text evidence="3">The sequence shown here is derived from an EMBL/GenBank/DDBJ whole genome shotgun (WGS) entry which is preliminary data.</text>
</comment>
<evidence type="ECO:0000256" key="1">
    <source>
        <dbReference type="ARBA" id="ARBA00006484"/>
    </source>
</evidence>
<organism evidence="3 4">
    <name type="scientific">Paraburkholderia atlantica</name>
    <dbReference type="NCBI Taxonomy" id="2654982"/>
    <lineage>
        <taxon>Bacteria</taxon>
        <taxon>Pseudomonadati</taxon>
        <taxon>Pseudomonadota</taxon>
        <taxon>Betaproteobacteria</taxon>
        <taxon>Burkholderiales</taxon>
        <taxon>Burkholderiaceae</taxon>
        <taxon>Paraburkholderia</taxon>
    </lineage>
</organism>
<sequence length="74" mass="7196">MPQFSFDGQVALVTGAAGAIGRAIATELALRGARIVVNDYGGDTAGFPFEASAAPQLDQDAVVGSGPSAASGAS</sequence>
<dbReference type="PANTHER" id="PTHR45024:SF2">
    <property type="entry name" value="SCP2 DOMAIN-CONTAINING PROTEIN"/>
    <property type="match status" value="1"/>
</dbReference>
<dbReference type="EMBL" id="JACHDD010000003">
    <property type="protein sequence ID" value="MBB5423537.1"/>
    <property type="molecule type" value="Genomic_DNA"/>
</dbReference>
<dbReference type="GO" id="GO:0016491">
    <property type="term" value="F:oxidoreductase activity"/>
    <property type="evidence" value="ECO:0007669"/>
    <property type="project" value="UniProtKB-KW"/>
</dbReference>
<evidence type="ECO:0000256" key="2">
    <source>
        <dbReference type="ARBA" id="ARBA00023002"/>
    </source>
</evidence>
<protein>
    <submittedName>
        <fullName evidence="3">NAD(P)-dependent dehydrogenase (Short-subunit alcohol dehydrogenase family)</fullName>
    </submittedName>
</protein>
<dbReference type="SUPFAM" id="SSF51735">
    <property type="entry name" value="NAD(P)-binding Rossmann-fold domains"/>
    <property type="match status" value="1"/>
</dbReference>
<dbReference type="InterPro" id="IPR002347">
    <property type="entry name" value="SDR_fam"/>
</dbReference>
<evidence type="ECO:0000313" key="4">
    <source>
        <dbReference type="Proteomes" id="UP000592780"/>
    </source>
</evidence>
<dbReference type="InterPro" id="IPR051687">
    <property type="entry name" value="Peroxisomal_Beta-Oxidation"/>
</dbReference>
<dbReference type="RefSeq" id="WP_176134859.1">
    <property type="nucleotide sequence ID" value="NZ_JACHDD010000003.1"/>
</dbReference>
<dbReference type="InterPro" id="IPR036291">
    <property type="entry name" value="NAD(P)-bd_dom_sf"/>
</dbReference>